<dbReference type="InterPro" id="IPR013087">
    <property type="entry name" value="Znf_C2H2_type"/>
</dbReference>
<feature type="region of interest" description="Disordered" evidence="2">
    <location>
        <begin position="353"/>
        <end position="373"/>
    </location>
</feature>
<accession>A0A3M2SRX7</accession>
<dbReference type="InterPro" id="IPR036236">
    <property type="entry name" value="Znf_C2H2_sf"/>
</dbReference>
<dbReference type="STRING" id="2010991.A0A3M2SRX7"/>
<evidence type="ECO:0000256" key="1">
    <source>
        <dbReference type="PROSITE-ProRule" id="PRU00042"/>
    </source>
</evidence>
<dbReference type="EMBL" id="NKUJ01000001">
    <property type="protein sequence ID" value="RMJ20317.1"/>
    <property type="molecule type" value="Genomic_DNA"/>
</dbReference>
<dbReference type="PROSITE" id="PS00028">
    <property type="entry name" value="ZINC_FINGER_C2H2_1"/>
    <property type="match status" value="1"/>
</dbReference>
<keyword evidence="1" id="KW-0479">Metal-binding</keyword>
<keyword evidence="1" id="KW-0863">Zinc-finger</keyword>
<evidence type="ECO:0000313" key="5">
    <source>
        <dbReference type="Proteomes" id="UP000277212"/>
    </source>
</evidence>
<name>A0A3M2SRX7_9HYPO</name>
<protein>
    <recommendedName>
        <fullName evidence="3">C2H2-type domain-containing protein</fullName>
    </recommendedName>
</protein>
<feature type="domain" description="C2H2-type" evidence="3">
    <location>
        <begin position="59"/>
        <end position="82"/>
    </location>
</feature>
<keyword evidence="5" id="KW-1185">Reference proteome</keyword>
<dbReference type="OrthoDB" id="4161428at2759"/>
<organism evidence="4 5">
    <name type="scientific">Fusarium kuroshium</name>
    <dbReference type="NCBI Taxonomy" id="2010991"/>
    <lineage>
        <taxon>Eukaryota</taxon>
        <taxon>Fungi</taxon>
        <taxon>Dikarya</taxon>
        <taxon>Ascomycota</taxon>
        <taxon>Pezizomycotina</taxon>
        <taxon>Sordariomycetes</taxon>
        <taxon>Hypocreomycetidae</taxon>
        <taxon>Hypocreales</taxon>
        <taxon>Nectriaceae</taxon>
        <taxon>Fusarium</taxon>
        <taxon>Fusarium solani species complex</taxon>
    </lineage>
</organism>
<dbReference type="Pfam" id="PF00096">
    <property type="entry name" value="zf-C2H2"/>
    <property type="match status" value="1"/>
</dbReference>
<evidence type="ECO:0000259" key="3">
    <source>
        <dbReference type="PROSITE" id="PS50157"/>
    </source>
</evidence>
<dbReference type="SMART" id="SM00355">
    <property type="entry name" value="ZnF_C2H2"/>
    <property type="match status" value="1"/>
</dbReference>
<dbReference type="Gene3D" id="3.30.160.60">
    <property type="entry name" value="Classic Zinc Finger"/>
    <property type="match status" value="1"/>
</dbReference>
<evidence type="ECO:0000256" key="2">
    <source>
        <dbReference type="SAM" id="MobiDB-lite"/>
    </source>
</evidence>
<comment type="caution">
    <text evidence="4">The sequence shown here is derived from an EMBL/GenBank/DDBJ whole genome shotgun (WGS) entry which is preliminary data.</text>
</comment>
<proteinExistence type="predicted"/>
<dbReference type="Proteomes" id="UP000277212">
    <property type="component" value="Unassembled WGS sequence"/>
</dbReference>
<dbReference type="PROSITE" id="PS50157">
    <property type="entry name" value="ZINC_FINGER_C2H2_2"/>
    <property type="match status" value="1"/>
</dbReference>
<dbReference type="SUPFAM" id="SSF57667">
    <property type="entry name" value="beta-beta-alpha zinc fingers"/>
    <property type="match status" value="1"/>
</dbReference>
<evidence type="ECO:0000313" key="4">
    <source>
        <dbReference type="EMBL" id="RMJ20317.1"/>
    </source>
</evidence>
<dbReference type="AlphaFoldDB" id="A0A3M2SRX7"/>
<dbReference type="GO" id="GO:0008270">
    <property type="term" value="F:zinc ion binding"/>
    <property type="evidence" value="ECO:0007669"/>
    <property type="project" value="UniProtKB-KW"/>
</dbReference>
<reference evidence="4 5" key="1">
    <citation type="submission" date="2017-06" db="EMBL/GenBank/DDBJ databases">
        <title>Comparative genomic analysis of Ambrosia Fusariam Clade fungi.</title>
        <authorList>
            <person name="Stajich J.E."/>
            <person name="Carrillo J."/>
            <person name="Kijimoto T."/>
            <person name="Eskalen A."/>
            <person name="O'Donnell K."/>
            <person name="Kasson M."/>
        </authorList>
    </citation>
    <scope>NUCLEOTIDE SEQUENCE [LARGE SCALE GENOMIC DNA]</scope>
    <source>
        <strain evidence="4">UCR3666</strain>
    </source>
</reference>
<sequence>MPKQSEPVTCKRGCQGTFHPKYINQHYKLQHDTCGGCNKVFAGEEISRHHIVCRASVTFTCDECDKAFPRKDLLRKHKRNVHRFCACGEPLKKAHERTCELARASGNVLDVSRLSTITEAASALVLQHEPPTGDESNDNLTTVTTQDFSASTPTASPTDTQAYTHQVAAKLQESRQLIDELLSKGSDGFREAHDAKQFGLILRDADIGTPLTAAEYLTKADTINGPTTEYVICSMDEAELVLRHGPCKLPILVPAAMNPNPRFVGLPWYLSYLESQPALDVHDFGAMFSKQGHQPQQWPSQDATRRFRDPEPGDRAINLLNLAGVKKNAVPECLVNIPDYHIITDVGRSGNGKRMKIGDQPAKRGKRSKGKADGAIPIDLTASTHFQLLATRGAMHLPHVDRHRVITTAFCEDGEKLWVTWPGLHLEDLKKWLDTGVYQANGIALYLEPGSTLVQPGTTLHAPLSLTNVLMMGTMHWHPKSMVRVMEASRFELENPLVTNEEMSSEFRDKVQAILDASEANSGPLTRLSKDELAKCKQELTYFHGGCPCTISCQNCRCKKRGGCDNQCHRGEGCPGG</sequence>
<gene>
    <name evidence="4" type="ORF">CDV36_000137</name>
</gene>
<keyword evidence="1" id="KW-0862">Zinc</keyword>